<gene>
    <name evidence="2" type="ORF">I7I51_01496</name>
</gene>
<dbReference type="VEuPathDB" id="FungiDB:I7I51_01496"/>
<evidence type="ECO:0000256" key="1">
    <source>
        <dbReference type="SAM" id="MobiDB-lite"/>
    </source>
</evidence>
<organism evidence="2 3">
    <name type="scientific">Ajellomyces capsulatus</name>
    <name type="common">Darling's disease fungus</name>
    <name type="synonym">Histoplasma capsulatum</name>
    <dbReference type="NCBI Taxonomy" id="5037"/>
    <lineage>
        <taxon>Eukaryota</taxon>
        <taxon>Fungi</taxon>
        <taxon>Dikarya</taxon>
        <taxon>Ascomycota</taxon>
        <taxon>Pezizomycotina</taxon>
        <taxon>Eurotiomycetes</taxon>
        <taxon>Eurotiomycetidae</taxon>
        <taxon>Onygenales</taxon>
        <taxon>Ajellomycetaceae</taxon>
        <taxon>Histoplasma</taxon>
    </lineage>
</organism>
<feature type="region of interest" description="Disordered" evidence="1">
    <location>
        <begin position="79"/>
        <end position="115"/>
    </location>
</feature>
<name>A0A8A1MER8_AJECA</name>
<dbReference type="OrthoDB" id="10506836at2759"/>
<accession>A0A8A1MER8</accession>
<dbReference type="Proteomes" id="UP000663671">
    <property type="component" value="Chromosome 1"/>
</dbReference>
<proteinExistence type="predicted"/>
<dbReference type="EMBL" id="CP069114">
    <property type="protein sequence ID" value="QSS64429.1"/>
    <property type="molecule type" value="Genomic_DNA"/>
</dbReference>
<protein>
    <submittedName>
        <fullName evidence="2">Uncharacterized protein</fullName>
    </submittedName>
</protein>
<sequence>MTFAHDWAPSHFERLCSAIDMIPFVNFEISQRPEASDLSVSESTGLSQGVSGVDLGVYLGADLGSSFTSLLEEDDPSLLGSQNAALSNRKLRGDRARPSDTQNKRKRIANETVRN</sequence>
<evidence type="ECO:0000313" key="3">
    <source>
        <dbReference type="Proteomes" id="UP000663671"/>
    </source>
</evidence>
<reference evidence="2" key="1">
    <citation type="submission" date="2021-01" db="EMBL/GenBank/DDBJ databases">
        <title>Chromosome-level genome assembly of a human fungal pathogen reveals clustering of transcriptionally co-regulated genes.</title>
        <authorList>
            <person name="Voorhies M."/>
            <person name="Cohen S."/>
            <person name="Shea T.P."/>
            <person name="Petrus S."/>
            <person name="Munoz J.F."/>
            <person name="Poplawski S."/>
            <person name="Goldman W.E."/>
            <person name="Michael T."/>
            <person name="Cuomo C.A."/>
            <person name="Sil A."/>
            <person name="Beyhan S."/>
        </authorList>
    </citation>
    <scope>NUCLEOTIDE SEQUENCE</scope>
    <source>
        <strain evidence="2">WU24</strain>
    </source>
</reference>
<dbReference type="AlphaFoldDB" id="A0A8A1MER8"/>
<evidence type="ECO:0000313" key="2">
    <source>
        <dbReference type="EMBL" id="QSS64429.1"/>
    </source>
</evidence>